<evidence type="ECO:0000313" key="3">
    <source>
        <dbReference type="Proteomes" id="UP000027982"/>
    </source>
</evidence>
<feature type="region of interest" description="Disordered" evidence="1">
    <location>
        <begin position="30"/>
        <end position="57"/>
    </location>
</feature>
<dbReference type="Proteomes" id="UP000027982">
    <property type="component" value="Chromosome"/>
</dbReference>
<evidence type="ECO:0000256" key="1">
    <source>
        <dbReference type="SAM" id="MobiDB-lite"/>
    </source>
</evidence>
<keyword evidence="3" id="KW-1185">Reference proteome</keyword>
<dbReference type="STRING" id="661478.OP10G_2335"/>
<reference evidence="2 3" key="1">
    <citation type="journal article" date="2014" name="PLoS ONE">
        <title>The first complete genome sequence of the class fimbriimonadia in the phylum armatimonadetes.</title>
        <authorList>
            <person name="Hu Z.Y."/>
            <person name="Wang Y.Z."/>
            <person name="Im W.T."/>
            <person name="Wang S.Y."/>
            <person name="Zhao G.P."/>
            <person name="Zheng H.J."/>
            <person name="Quan Z.X."/>
        </authorList>
    </citation>
    <scope>NUCLEOTIDE SEQUENCE [LARGE SCALE GENOMIC DNA]</scope>
    <source>
        <strain evidence="2">Gsoil 348</strain>
    </source>
</reference>
<name>A0A068NQ67_FIMGI</name>
<evidence type="ECO:0000313" key="2">
    <source>
        <dbReference type="EMBL" id="AIE85703.1"/>
    </source>
</evidence>
<organism evidence="2 3">
    <name type="scientific">Fimbriimonas ginsengisoli Gsoil 348</name>
    <dbReference type="NCBI Taxonomy" id="661478"/>
    <lineage>
        <taxon>Bacteria</taxon>
        <taxon>Bacillati</taxon>
        <taxon>Armatimonadota</taxon>
        <taxon>Fimbriimonadia</taxon>
        <taxon>Fimbriimonadales</taxon>
        <taxon>Fimbriimonadaceae</taxon>
        <taxon>Fimbriimonas</taxon>
    </lineage>
</organism>
<dbReference type="KEGG" id="fgi:OP10G_2335"/>
<gene>
    <name evidence="2" type="ORF">OP10G_2335</name>
</gene>
<protein>
    <submittedName>
        <fullName evidence="2">Uncharacterized protein</fullName>
    </submittedName>
</protein>
<feature type="compositionally biased region" description="Basic and acidic residues" evidence="1">
    <location>
        <begin position="32"/>
        <end position="45"/>
    </location>
</feature>
<sequence>MIEKVKEPVTLTPEELAAIDVVAPYEPGKGMSAEEAHRQARKRTEAWMQAAAPTPKA</sequence>
<dbReference type="HOGENOM" id="CLU_2990079_0_0_0"/>
<dbReference type="EMBL" id="CP007139">
    <property type="protein sequence ID" value="AIE85703.1"/>
    <property type="molecule type" value="Genomic_DNA"/>
</dbReference>
<dbReference type="AlphaFoldDB" id="A0A068NQ67"/>
<accession>A0A068NQ67</accession>
<dbReference type="RefSeq" id="WP_158409201.1">
    <property type="nucleotide sequence ID" value="NZ_CP007139.1"/>
</dbReference>
<proteinExistence type="predicted"/>